<dbReference type="OrthoDB" id="8194670at2759"/>
<dbReference type="PANTHER" id="PTHR11857">
    <property type="entry name" value="ODORANT BINDING PROTEIN-RELATED"/>
    <property type="match status" value="1"/>
</dbReference>
<dbReference type="GO" id="GO:0005615">
    <property type="term" value="C:extracellular space"/>
    <property type="evidence" value="ECO:0007669"/>
    <property type="project" value="TreeGrafter"/>
</dbReference>
<evidence type="ECO:0000256" key="5">
    <source>
        <dbReference type="SAM" id="SignalP"/>
    </source>
</evidence>
<evidence type="ECO:0000256" key="1">
    <source>
        <dbReference type="ARBA" id="ARBA00004613"/>
    </source>
</evidence>
<dbReference type="VEuPathDB" id="VectorBase:MDOMA2_013101"/>
<evidence type="ECO:0000313" key="7">
    <source>
        <dbReference type="Proteomes" id="UP001652621"/>
    </source>
</evidence>
<dbReference type="InterPro" id="IPR006170">
    <property type="entry name" value="PBP/GOBP"/>
</dbReference>
<proteinExistence type="inferred from homology"/>
<evidence type="ECO:0000256" key="2">
    <source>
        <dbReference type="ARBA" id="ARBA00008098"/>
    </source>
</evidence>
<dbReference type="Proteomes" id="UP001652621">
    <property type="component" value="Unplaced"/>
</dbReference>
<evidence type="ECO:0000256" key="3">
    <source>
        <dbReference type="ARBA" id="ARBA00022525"/>
    </source>
</evidence>
<keyword evidence="4 5" id="KW-0732">Signal</keyword>
<protein>
    <submittedName>
        <fullName evidence="8">Uncharacterized protein LOC101896552</fullName>
    </submittedName>
    <submittedName>
        <fullName evidence="9">Uncharacterized protein LOC131804618</fullName>
    </submittedName>
</protein>
<dbReference type="VEuPathDB" id="VectorBase:MDOA000889"/>
<organism evidence="6">
    <name type="scientific">Musca domestica</name>
    <name type="common">House fly</name>
    <dbReference type="NCBI Taxonomy" id="7370"/>
    <lineage>
        <taxon>Eukaryota</taxon>
        <taxon>Metazoa</taxon>
        <taxon>Ecdysozoa</taxon>
        <taxon>Arthropoda</taxon>
        <taxon>Hexapoda</taxon>
        <taxon>Insecta</taxon>
        <taxon>Pterygota</taxon>
        <taxon>Neoptera</taxon>
        <taxon>Endopterygota</taxon>
        <taxon>Diptera</taxon>
        <taxon>Brachycera</taxon>
        <taxon>Muscomorpha</taxon>
        <taxon>Muscoidea</taxon>
        <taxon>Muscidae</taxon>
        <taxon>Musca</taxon>
    </lineage>
</organism>
<dbReference type="SMART" id="SM00708">
    <property type="entry name" value="PhBP"/>
    <property type="match status" value="1"/>
</dbReference>
<dbReference type="EnsemblMetazoa" id="MDOA000889-RA">
    <property type="protein sequence ID" value="MDOA000889-PA"/>
    <property type="gene ID" value="MDOA000889"/>
</dbReference>
<gene>
    <name evidence="6" type="primary">101896552</name>
    <name evidence="8" type="synonym">LOC101896552</name>
    <name evidence="9" type="synonym">LOC131804618</name>
</gene>
<dbReference type="InterPro" id="IPR036728">
    <property type="entry name" value="PBP_GOBP_sf"/>
</dbReference>
<reference evidence="8" key="2">
    <citation type="submission" date="2025-04" db="UniProtKB">
        <authorList>
            <consortium name="RefSeq"/>
        </authorList>
    </citation>
    <scope>IDENTIFICATION</scope>
    <source>
        <strain evidence="8 9">Aabys</strain>
        <tissue evidence="9">Whole body</tissue>
    </source>
</reference>
<keyword evidence="7" id="KW-1185">Reference proteome</keyword>
<dbReference type="AlphaFoldDB" id="A0A1I8M3J9"/>
<dbReference type="SUPFAM" id="SSF47565">
    <property type="entry name" value="Insect pheromone/odorant-binding proteins"/>
    <property type="match status" value="1"/>
</dbReference>
<comment type="subcellular location">
    <subcellularLocation>
        <location evidence="1">Secreted</location>
    </subcellularLocation>
</comment>
<dbReference type="PANTHER" id="PTHR11857:SF43">
    <property type="entry name" value="GEO07291P1-RELATED"/>
    <property type="match status" value="1"/>
</dbReference>
<dbReference type="GO" id="GO:0005549">
    <property type="term" value="F:odorant binding"/>
    <property type="evidence" value="ECO:0007669"/>
    <property type="project" value="InterPro"/>
</dbReference>
<dbReference type="VEuPathDB" id="VectorBase:MDOMA2_019721"/>
<dbReference type="KEGG" id="mde:101896552"/>
<evidence type="ECO:0000256" key="4">
    <source>
        <dbReference type="ARBA" id="ARBA00022729"/>
    </source>
</evidence>
<dbReference type="eggNOG" id="ENOG502T8DT">
    <property type="taxonomic scope" value="Eukaryota"/>
</dbReference>
<dbReference type="RefSeq" id="XP_058983642.1">
    <property type="nucleotide sequence ID" value="XM_059127659.1"/>
</dbReference>
<feature type="signal peptide" evidence="5">
    <location>
        <begin position="1"/>
        <end position="16"/>
    </location>
</feature>
<comment type="similarity">
    <text evidence="2">Belongs to the PBP/GOBP family.</text>
</comment>
<feature type="chain" id="PRO_5044559784" evidence="5">
    <location>
        <begin position="17"/>
        <end position="150"/>
    </location>
</feature>
<evidence type="ECO:0000313" key="6">
    <source>
        <dbReference type="EnsemblMetazoa" id="MDOA000889-PA"/>
    </source>
</evidence>
<reference evidence="6" key="1">
    <citation type="submission" date="2021-01" db="UniProtKB">
        <authorList>
            <consortium name="EnsemblMetazoa"/>
        </authorList>
    </citation>
    <scope>IDENTIFICATION</scope>
    <source>
        <strain evidence="6">Aabys</strain>
    </source>
</reference>
<accession>A0A1I8M3J9</accession>
<evidence type="ECO:0000313" key="8">
    <source>
        <dbReference type="RefSeq" id="XP_005192089.1"/>
    </source>
</evidence>
<dbReference type="STRING" id="7370.A0A1I8M3J9"/>
<dbReference type="RefSeq" id="XP_005192089.1">
    <property type="nucleotide sequence ID" value="XM_005192032.3"/>
</dbReference>
<evidence type="ECO:0000313" key="9">
    <source>
        <dbReference type="RefSeq" id="XP_058983642.1"/>
    </source>
</evidence>
<name>A0A1I8M3J9_MUSDO</name>
<dbReference type="CDD" id="cd23992">
    <property type="entry name" value="PBP_GOBP"/>
    <property type="match status" value="1"/>
</dbReference>
<sequence>MKLFLALLAIVACVSADDWTPKTADEIKTIRAACLEEVPLTEEQMNHMKSFDFPNEEAVRKYLMCTSVKMDIFCTHQGWHPDRIAKQFKMDMEESDVKKLADDCVAKYPKADKENDVHVYEVHKCLMDSEVGQKVKTYIKKRQEQLSKQA</sequence>
<dbReference type="GO" id="GO:0007608">
    <property type="term" value="P:sensory perception of smell"/>
    <property type="evidence" value="ECO:0007669"/>
    <property type="project" value="TreeGrafter"/>
</dbReference>
<dbReference type="GeneID" id="101896552"/>
<dbReference type="Gene3D" id="1.10.238.20">
    <property type="entry name" value="Pheromone/general odorant binding protein domain"/>
    <property type="match status" value="1"/>
</dbReference>
<keyword evidence="3" id="KW-0964">Secreted</keyword>
<dbReference type="Pfam" id="PF01395">
    <property type="entry name" value="PBP_GOBP"/>
    <property type="match status" value="1"/>
</dbReference>